<keyword evidence="4" id="KW-1185">Reference proteome</keyword>
<feature type="transmembrane region" description="Helical" evidence="2">
    <location>
        <begin position="24"/>
        <end position="45"/>
    </location>
</feature>
<feature type="region of interest" description="Disordered" evidence="1">
    <location>
        <begin position="63"/>
        <end position="96"/>
    </location>
</feature>
<reference evidence="4" key="1">
    <citation type="submission" date="2015-02" db="EMBL/GenBank/DDBJ databases">
        <title>Genome sequencing for Strongylocentrotus purpuratus.</title>
        <authorList>
            <person name="Murali S."/>
            <person name="Liu Y."/>
            <person name="Vee V."/>
            <person name="English A."/>
            <person name="Wang M."/>
            <person name="Skinner E."/>
            <person name="Han Y."/>
            <person name="Muzny D.M."/>
            <person name="Worley K.C."/>
            <person name="Gibbs R.A."/>
        </authorList>
    </citation>
    <scope>NUCLEOTIDE SEQUENCE</scope>
</reference>
<feature type="compositionally biased region" description="Acidic residues" evidence="1">
    <location>
        <begin position="85"/>
        <end position="96"/>
    </location>
</feature>
<dbReference type="EnsemblMetazoa" id="XM_030991049">
    <property type="protein sequence ID" value="XP_030846909"/>
    <property type="gene ID" value="LOC100889258"/>
</dbReference>
<evidence type="ECO:0000256" key="1">
    <source>
        <dbReference type="SAM" id="MobiDB-lite"/>
    </source>
</evidence>
<dbReference type="KEGG" id="spu:100889258"/>
<proteinExistence type="predicted"/>
<keyword evidence="2" id="KW-0472">Membrane</keyword>
<keyword evidence="2" id="KW-1133">Transmembrane helix</keyword>
<sequence>MGSNEAQIIEKTEHPGECYSRRDIILTAFGASIAVVIVVAVIWMIRKVRKRCQKRKFDDHEGYLPGLPMGHSQPVVGNGYAVTGDSDDDSTGDSRA</sequence>
<dbReference type="RefSeq" id="XP_030846909.1">
    <property type="nucleotide sequence ID" value="XM_030991049.1"/>
</dbReference>
<organism evidence="3 4">
    <name type="scientific">Strongylocentrotus purpuratus</name>
    <name type="common">Purple sea urchin</name>
    <dbReference type="NCBI Taxonomy" id="7668"/>
    <lineage>
        <taxon>Eukaryota</taxon>
        <taxon>Metazoa</taxon>
        <taxon>Echinodermata</taxon>
        <taxon>Eleutherozoa</taxon>
        <taxon>Echinozoa</taxon>
        <taxon>Echinoidea</taxon>
        <taxon>Euechinoidea</taxon>
        <taxon>Echinacea</taxon>
        <taxon>Camarodonta</taxon>
        <taxon>Echinidea</taxon>
        <taxon>Strongylocentrotidae</taxon>
        <taxon>Strongylocentrotus</taxon>
    </lineage>
</organism>
<dbReference type="GeneID" id="100889258"/>
<evidence type="ECO:0000313" key="4">
    <source>
        <dbReference type="Proteomes" id="UP000007110"/>
    </source>
</evidence>
<accession>A0A7M7P8A4</accession>
<dbReference type="Proteomes" id="UP000007110">
    <property type="component" value="Unassembled WGS sequence"/>
</dbReference>
<dbReference type="OMA" id="SHGRICQ"/>
<keyword evidence="2" id="KW-0812">Transmembrane</keyword>
<reference evidence="3" key="2">
    <citation type="submission" date="2021-01" db="UniProtKB">
        <authorList>
            <consortium name="EnsemblMetazoa"/>
        </authorList>
    </citation>
    <scope>IDENTIFICATION</scope>
</reference>
<dbReference type="AlphaFoldDB" id="A0A7M7P8A4"/>
<name>A0A7M7P8A4_STRPU</name>
<dbReference type="InParanoid" id="A0A7M7P8A4"/>
<evidence type="ECO:0000256" key="2">
    <source>
        <dbReference type="SAM" id="Phobius"/>
    </source>
</evidence>
<evidence type="ECO:0000313" key="3">
    <source>
        <dbReference type="EnsemblMetazoa" id="XP_030846909"/>
    </source>
</evidence>
<protein>
    <submittedName>
        <fullName evidence="3">Uncharacterized protein</fullName>
    </submittedName>
</protein>